<evidence type="ECO:0000313" key="1">
    <source>
        <dbReference type="EMBL" id="ORY21339.1"/>
    </source>
</evidence>
<dbReference type="EMBL" id="MCFC01000113">
    <property type="protein sequence ID" value="ORY21339.1"/>
    <property type="molecule type" value="Genomic_DNA"/>
</dbReference>
<dbReference type="InParanoid" id="A0A1Y2AFJ9"/>
<accession>A0A1Y2AFJ9</accession>
<organism evidence="1 2">
    <name type="scientific">Naematelia encephala</name>
    <dbReference type="NCBI Taxonomy" id="71784"/>
    <lineage>
        <taxon>Eukaryota</taxon>
        <taxon>Fungi</taxon>
        <taxon>Dikarya</taxon>
        <taxon>Basidiomycota</taxon>
        <taxon>Agaricomycotina</taxon>
        <taxon>Tremellomycetes</taxon>
        <taxon>Tremellales</taxon>
        <taxon>Naemateliaceae</taxon>
        <taxon>Naematelia</taxon>
    </lineage>
</organism>
<evidence type="ECO:0000313" key="2">
    <source>
        <dbReference type="Proteomes" id="UP000193986"/>
    </source>
</evidence>
<gene>
    <name evidence="1" type="ORF">BCR39DRAFT_553892</name>
</gene>
<proteinExistence type="predicted"/>
<keyword evidence="2" id="KW-1185">Reference proteome</keyword>
<protein>
    <submittedName>
        <fullName evidence="1">Uncharacterized protein</fullName>
    </submittedName>
</protein>
<comment type="caution">
    <text evidence="1">The sequence shown here is derived from an EMBL/GenBank/DDBJ whole genome shotgun (WGS) entry which is preliminary data.</text>
</comment>
<dbReference type="AlphaFoldDB" id="A0A1Y2AFJ9"/>
<name>A0A1Y2AFJ9_9TREE</name>
<dbReference type="Proteomes" id="UP000193986">
    <property type="component" value="Unassembled WGS sequence"/>
</dbReference>
<sequence length="79" mass="8789">MQGKTPKALNLIQVFICCDSLTIAERTTHLDDSVYSSQYGYCLVVNNAEALLTPCLSPSCIPFPPRTDILTHRVPLRHT</sequence>
<reference evidence="1 2" key="1">
    <citation type="submission" date="2016-07" db="EMBL/GenBank/DDBJ databases">
        <title>Pervasive Adenine N6-methylation of Active Genes in Fungi.</title>
        <authorList>
            <consortium name="DOE Joint Genome Institute"/>
            <person name="Mondo S.J."/>
            <person name="Dannebaum R.O."/>
            <person name="Kuo R.C."/>
            <person name="Labutti K."/>
            <person name="Haridas S."/>
            <person name="Kuo A."/>
            <person name="Salamov A."/>
            <person name="Ahrendt S.R."/>
            <person name="Lipzen A."/>
            <person name="Sullivan W."/>
            <person name="Andreopoulos W.B."/>
            <person name="Clum A."/>
            <person name="Lindquist E."/>
            <person name="Daum C."/>
            <person name="Ramamoorthy G.K."/>
            <person name="Gryganskyi A."/>
            <person name="Culley D."/>
            <person name="Magnuson J.K."/>
            <person name="James T.Y."/>
            <person name="O'Malley M.A."/>
            <person name="Stajich J.E."/>
            <person name="Spatafora J.W."/>
            <person name="Visel A."/>
            <person name="Grigoriev I.V."/>
        </authorList>
    </citation>
    <scope>NUCLEOTIDE SEQUENCE [LARGE SCALE GENOMIC DNA]</scope>
    <source>
        <strain evidence="1 2">68-887.2</strain>
    </source>
</reference>